<protein>
    <recommendedName>
        <fullName evidence="4">pantothenate kinase</fullName>
        <ecNumber evidence="4">2.7.1.33</ecNumber>
    </recommendedName>
</protein>
<name>A0AAV0XM40_9HEMI</name>
<evidence type="ECO:0000256" key="7">
    <source>
        <dbReference type="ARBA" id="ARBA00022741"/>
    </source>
</evidence>
<dbReference type="NCBIfam" id="TIGR00555">
    <property type="entry name" value="panK_eukar"/>
    <property type="match status" value="1"/>
</dbReference>
<evidence type="ECO:0000256" key="2">
    <source>
        <dbReference type="ARBA" id="ARBA00004496"/>
    </source>
</evidence>
<evidence type="ECO:0000313" key="12">
    <source>
        <dbReference type="EMBL" id="CAI6369540.1"/>
    </source>
</evidence>
<gene>
    <name evidence="12" type="ORF">MEUPH1_LOCUS23769</name>
</gene>
<proteinExistence type="inferred from homology"/>
<reference evidence="12 13" key="1">
    <citation type="submission" date="2023-01" db="EMBL/GenBank/DDBJ databases">
        <authorList>
            <person name="Whitehead M."/>
        </authorList>
    </citation>
    <scope>NUCLEOTIDE SEQUENCE [LARGE SCALE GENOMIC DNA]</scope>
</reference>
<comment type="subcellular location">
    <subcellularLocation>
        <location evidence="2">Cytoplasm</location>
    </subcellularLocation>
</comment>
<evidence type="ECO:0000313" key="13">
    <source>
        <dbReference type="Proteomes" id="UP001160148"/>
    </source>
</evidence>
<evidence type="ECO:0000256" key="10">
    <source>
        <dbReference type="ARBA" id="ARBA00022993"/>
    </source>
</evidence>
<dbReference type="Gene3D" id="3.30.420.510">
    <property type="match status" value="1"/>
</dbReference>
<organism evidence="12 13">
    <name type="scientific">Macrosiphum euphorbiae</name>
    <name type="common">potato aphid</name>
    <dbReference type="NCBI Taxonomy" id="13131"/>
    <lineage>
        <taxon>Eukaryota</taxon>
        <taxon>Metazoa</taxon>
        <taxon>Ecdysozoa</taxon>
        <taxon>Arthropoda</taxon>
        <taxon>Hexapoda</taxon>
        <taxon>Insecta</taxon>
        <taxon>Pterygota</taxon>
        <taxon>Neoptera</taxon>
        <taxon>Paraneoptera</taxon>
        <taxon>Hemiptera</taxon>
        <taxon>Sternorrhyncha</taxon>
        <taxon>Aphidomorpha</taxon>
        <taxon>Aphidoidea</taxon>
        <taxon>Aphididae</taxon>
        <taxon>Macrosiphini</taxon>
        <taxon>Macrosiphum</taxon>
    </lineage>
</organism>
<dbReference type="EMBL" id="CARXXK010000005">
    <property type="protein sequence ID" value="CAI6369540.1"/>
    <property type="molecule type" value="Genomic_DNA"/>
</dbReference>
<sequence length="375" mass="41428">MIKNGLRLISTGLTNVQTALRGCNFTSAKLPGNAMPWFGMDIGGTLSKLVFFEPKDSPTTQTEDEILSNVTQYLTKNSAYGKSGHRHAHLQMDNVQICNRLGTLHFIRFLTSEMNNFLDLSKKIGMADNVPTVCATGGGAYKFEDIFKNELNLKLRKCDELDSLIRGLLFTVASNNNECYSWPQCTEYEQCSTQEYTFQYNEYPFIVVNIGSGVGVLAVYGPNHYKRISGTCIGGGTFLALCGGLTGCDTFDEAIELAAKGDNLKIDQLVQDIYGGDYSKIGLPGREIASSFGKMNSKDKWAQASPEDVARAALVGVTKNISSIVRPWAIIEKTDRVCFVGNFLHVNPIATKLLSDAMMDYGYKAIFLNHERFKE</sequence>
<dbReference type="GO" id="GO:0015937">
    <property type="term" value="P:coenzyme A biosynthetic process"/>
    <property type="evidence" value="ECO:0007669"/>
    <property type="project" value="UniProtKB-KW"/>
</dbReference>
<keyword evidence="6" id="KW-0808">Transferase</keyword>
<dbReference type="AlphaFoldDB" id="A0AAV0XM40"/>
<comment type="caution">
    <text evidence="12">The sequence shown here is derived from an EMBL/GenBank/DDBJ whole genome shotgun (WGS) entry which is preliminary data.</text>
</comment>
<evidence type="ECO:0000256" key="5">
    <source>
        <dbReference type="ARBA" id="ARBA00022490"/>
    </source>
</evidence>
<dbReference type="GO" id="GO:0005829">
    <property type="term" value="C:cytosol"/>
    <property type="evidence" value="ECO:0007669"/>
    <property type="project" value="TreeGrafter"/>
</dbReference>
<dbReference type="EC" id="2.7.1.33" evidence="4"/>
<evidence type="ECO:0000256" key="1">
    <source>
        <dbReference type="ARBA" id="ARBA00001206"/>
    </source>
</evidence>
<dbReference type="FunFam" id="3.30.420.40:FF:000025">
    <property type="entry name" value="pantothenate kinase 2, mitochondrial"/>
    <property type="match status" value="1"/>
</dbReference>
<comment type="pathway">
    <text evidence="3">Cofactor biosynthesis; coenzyme A biosynthesis; CoA from (R)-pantothenate: step 1/5.</text>
</comment>
<evidence type="ECO:0000256" key="4">
    <source>
        <dbReference type="ARBA" id="ARBA00012102"/>
    </source>
</evidence>
<dbReference type="CDD" id="cd24122">
    <property type="entry name" value="ASKHA_NBD_PanK-II_Pank1-like"/>
    <property type="match status" value="1"/>
</dbReference>
<dbReference type="SUPFAM" id="SSF53067">
    <property type="entry name" value="Actin-like ATPase domain"/>
    <property type="match status" value="2"/>
</dbReference>
<keyword evidence="7" id="KW-0547">Nucleotide-binding</keyword>
<comment type="catalytic activity">
    <reaction evidence="1">
        <text>(R)-pantothenate + ATP = (R)-4'-phosphopantothenate + ADP + H(+)</text>
        <dbReference type="Rhea" id="RHEA:16373"/>
        <dbReference type="ChEBI" id="CHEBI:10986"/>
        <dbReference type="ChEBI" id="CHEBI:15378"/>
        <dbReference type="ChEBI" id="CHEBI:29032"/>
        <dbReference type="ChEBI" id="CHEBI:30616"/>
        <dbReference type="ChEBI" id="CHEBI:456216"/>
        <dbReference type="EC" id="2.7.1.33"/>
    </reaction>
</comment>
<dbReference type="PANTHER" id="PTHR12280">
    <property type="entry name" value="PANTOTHENATE KINASE"/>
    <property type="match status" value="1"/>
</dbReference>
<dbReference type="InterPro" id="IPR004567">
    <property type="entry name" value="Type_II_PanK"/>
</dbReference>
<keyword evidence="9" id="KW-0067">ATP-binding</keyword>
<dbReference type="GO" id="GO:0005524">
    <property type="term" value="F:ATP binding"/>
    <property type="evidence" value="ECO:0007669"/>
    <property type="project" value="UniProtKB-KW"/>
</dbReference>
<evidence type="ECO:0000256" key="8">
    <source>
        <dbReference type="ARBA" id="ARBA00022777"/>
    </source>
</evidence>
<accession>A0AAV0XM40</accession>
<dbReference type="GO" id="GO:0004594">
    <property type="term" value="F:pantothenate kinase activity"/>
    <property type="evidence" value="ECO:0007669"/>
    <property type="project" value="UniProtKB-EC"/>
</dbReference>
<evidence type="ECO:0000256" key="11">
    <source>
        <dbReference type="ARBA" id="ARBA00060870"/>
    </source>
</evidence>
<keyword evidence="13" id="KW-1185">Reference proteome</keyword>
<comment type="similarity">
    <text evidence="11">Belongs to the type II pantothenate kinase family.</text>
</comment>
<evidence type="ECO:0000256" key="9">
    <source>
        <dbReference type="ARBA" id="ARBA00022840"/>
    </source>
</evidence>
<dbReference type="InterPro" id="IPR043129">
    <property type="entry name" value="ATPase_NBD"/>
</dbReference>
<dbReference type="Gene3D" id="3.30.420.40">
    <property type="match status" value="1"/>
</dbReference>
<dbReference type="Proteomes" id="UP001160148">
    <property type="component" value="Unassembled WGS sequence"/>
</dbReference>
<keyword evidence="5" id="KW-0963">Cytoplasm</keyword>
<dbReference type="Pfam" id="PF03630">
    <property type="entry name" value="Fumble"/>
    <property type="match status" value="1"/>
</dbReference>
<keyword evidence="10" id="KW-0173">Coenzyme A biosynthesis</keyword>
<evidence type="ECO:0000256" key="3">
    <source>
        <dbReference type="ARBA" id="ARBA00005225"/>
    </source>
</evidence>
<dbReference type="GO" id="GO:0005634">
    <property type="term" value="C:nucleus"/>
    <property type="evidence" value="ECO:0007669"/>
    <property type="project" value="TreeGrafter"/>
</dbReference>
<keyword evidence="8" id="KW-0418">Kinase</keyword>
<dbReference type="PANTHER" id="PTHR12280:SF30">
    <property type="entry name" value="FUMBLE"/>
    <property type="match status" value="1"/>
</dbReference>
<evidence type="ECO:0000256" key="6">
    <source>
        <dbReference type="ARBA" id="ARBA00022679"/>
    </source>
</evidence>